<reference evidence="2 3" key="2">
    <citation type="journal article" date="2010" name="Stand. Genomic Sci.">
        <title>Complete genome sequence of Alicyclobacillus acidocaldarius type strain (104-IA).</title>
        <authorList>
            <person name="Mavromatis K."/>
            <person name="Sikorski J."/>
            <person name="Lapidus A."/>
            <person name="Glavina Del Rio T."/>
            <person name="Copeland A."/>
            <person name="Tice H."/>
            <person name="Cheng J.F."/>
            <person name="Lucas S."/>
            <person name="Chen F."/>
            <person name="Nolan M."/>
            <person name="Bruce D."/>
            <person name="Goodwin L."/>
            <person name="Pitluck S."/>
            <person name="Ivanova N."/>
            <person name="Ovchinnikova G."/>
            <person name="Pati A."/>
            <person name="Chen A."/>
            <person name="Palaniappan K."/>
            <person name="Land M."/>
            <person name="Hauser L."/>
            <person name="Chang Y.J."/>
            <person name="Jeffries C.D."/>
            <person name="Chain P."/>
            <person name="Meincke L."/>
            <person name="Sims D."/>
            <person name="Chertkov O."/>
            <person name="Han C."/>
            <person name="Brettin T."/>
            <person name="Detter J.C."/>
            <person name="Wahrenburg C."/>
            <person name="Rohde M."/>
            <person name="Pukall R."/>
            <person name="Goker M."/>
            <person name="Bristow J."/>
            <person name="Eisen J.A."/>
            <person name="Markowitz V."/>
            <person name="Hugenholtz P."/>
            <person name="Klenk H.P."/>
            <person name="Kyrpides N.C."/>
        </authorList>
    </citation>
    <scope>NUCLEOTIDE SEQUENCE [LARGE SCALE GENOMIC DNA]</scope>
    <source>
        <strain evidence="3">ATCC 27009 / DSM 446 / BCRC 14685 / JCM 5260 / KCTC 1825 / NBRC 15652 / NCIMB 11725 / NRRL B-14509 / 104-IA</strain>
        <plasmid evidence="2 3">pAACI01</plasmid>
    </source>
</reference>
<dbReference type="Pfam" id="PF13847">
    <property type="entry name" value="Methyltransf_31"/>
    <property type="match status" value="1"/>
</dbReference>
<evidence type="ECO:0000313" key="2">
    <source>
        <dbReference type="EMBL" id="ACV59992.1"/>
    </source>
</evidence>
<dbReference type="RefSeq" id="WP_015759720.1">
    <property type="nucleotide sequence ID" value="NC_013206.1"/>
</dbReference>
<dbReference type="InterPro" id="IPR029063">
    <property type="entry name" value="SAM-dependent_MTases_sf"/>
</dbReference>
<keyword evidence="3" id="KW-1185">Reference proteome</keyword>
<evidence type="ECO:0000259" key="1">
    <source>
        <dbReference type="Pfam" id="PF13847"/>
    </source>
</evidence>
<geneLocation type="plasmid" evidence="2 3">
    <name>pAACI01</name>
</geneLocation>
<reference evidence="3" key="1">
    <citation type="submission" date="2009-09" db="EMBL/GenBank/DDBJ databases">
        <title>The complete plasmid1 of Alicyclobacillus acidocaldarius subsp. acidocaldarius DSM 446.</title>
        <authorList>
            <consortium name="US DOE Joint Genome Institute (JGI-PGF)"/>
            <person name="Lucas S."/>
            <person name="Copeland A."/>
            <person name="Lapidus A."/>
            <person name="Glavina del Rio T."/>
            <person name="Dalin E."/>
            <person name="Tice H."/>
            <person name="Bruce D."/>
            <person name="Goodwin L."/>
            <person name="Pitluck S."/>
            <person name="Kyrpides N."/>
            <person name="Mavromatis K."/>
            <person name="Ivanova N."/>
            <person name="Ovchinnikova G."/>
            <person name="Chertkov O."/>
            <person name="Sims D."/>
            <person name="Brettin T."/>
            <person name="Detter J.C."/>
            <person name="Han C."/>
            <person name="Larimer F."/>
            <person name="Land M."/>
            <person name="Hauser L."/>
            <person name="Markowitz V."/>
            <person name="Cheng J.-F."/>
            <person name="Hugenholtz P."/>
            <person name="Woyke T."/>
            <person name="Wu D."/>
            <person name="Pukall R."/>
            <person name="Klenk H.-P."/>
            <person name="Eisen J.A."/>
        </authorList>
    </citation>
    <scope>NUCLEOTIDE SEQUENCE [LARGE SCALE GENOMIC DNA]</scope>
    <source>
        <strain evidence="3">ATCC 27009 / DSM 446 / BCRC 14685 / JCM 5260 / KCTC 1825 / NBRC 15652 / NCIMB 11725 / NRRL B-14509 / 104-IA</strain>
        <plasmid evidence="3">pAACI01</plasmid>
    </source>
</reference>
<evidence type="ECO:0000313" key="3">
    <source>
        <dbReference type="Proteomes" id="UP000001917"/>
    </source>
</evidence>
<dbReference type="InterPro" id="IPR025714">
    <property type="entry name" value="Methyltranfer_dom"/>
</dbReference>
<dbReference type="PANTHER" id="PTHR43591">
    <property type="entry name" value="METHYLTRANSFERASE"/>
    <property type="match status" value="1"/>
</dbReference>
<dbReference type="CDD" id="cd02440">
    <property type="entry name" value="AdoMet_MTases"/>
    <property type="match status" value="1"/>
</dbReference>
<organism evidence="2 3">
    <name type="scientific">Alicyclobacillus acidocaldarius subsp. acidocaldarius (strain ATCC 27009 / DSM 446 / BCRC 14685 / JCM 5260 / KCTC 1825 / NBRC 15652 / NCIMB 11725 / NRRL B-14509 / 104-IA)</name>
    <name type="common">Bacillus acidocaldarius</name>
    <dbReference type="NCBI Taxonomy" id="521098"/>
    <lineage>
        <taxon>Bacteria</taxon>
        <taxon>Bacillati</taxon>
        <taxon>Bacillota</taxon>
        <taxon>Bacilli</taxon>
        <taxon>Bacillales</taxon>
        <taxon>Alicyclobacillaceae</taxon>
        <taxon>Alicyclobacillus</taxon>
    </lineage>
</organism>
<dbReference type="SUPFAM" id="SSF53335">
    <property type="entry name" value="S-adenosyl-L-methionine-dependent methyltransferases"/>
    <property type="match status" value="1"/>
</dbReference>
<dbReference type="KEGG" id="aac:Aaci_2989"/>
<dbReference type="HOGENOM" id="CLU_1076606_0_0_9"/>
<gene>
    <name evidence="2" type="ordered locus">Aaci_2989</name>
</gene>
<dbReference type="Gene3D" id="3.40.50.150">
    <property type="entry name" value="Vaccinia Virus protein VP39"/>
    <property type="match status" value="1"/>
</dbReference>
<accession>C8WY98</accession>
<dbReference type="Proteomes" id="UP000001917">
    <property type="component" value="Plasmid pAACI01"/>
</dbReference>
<sequence>MRKNVNANCCSAEPEPLTPAKRVIKDFYDTVAVGSGPYPASTDRFSPAAPTEKILEYVKRTNCRRILDVGCGMGTTLLRMAQEHVSGVQFIGVDFSEKMIERARTSSLSLHDDLRKKIGFFVANAESLPYMEGQFDFVFSECVLNLIPEREKAIAEVMRVLAPGGMFVYTDFVAFSPISNSIRDNLNLVSGCRAGSKTLSENIRLLEETGFVKIECIDFTSDKNKRYADLMNESEQIRREFEEFRNLYPDAAAFLDERVGYYLILGCKPI</sequence>
<name>C8WY98_ALIAD</name>
<dbReference type="EMBL" id="CP001728">
    <property type="protein sequence ID" value="ACV59992.1"/>
    <property type="molecule type" value="Genomic_DNA"/>
</dbReference>
<dbReference type="GO" id="GO:0008168">
    <property type="term" value="F:methyltransferase activity"/>
    <property type="evidence" value="ECO:0007669"/>
    <property type="project" value="UniProtKB-KW"/>
</dbReference>
<protein>
    <submittedName>
        <fullName evidence="2">Methyltransferase type 11</fullName>
    </submittedName>
</protein>
<proteinExistence type="predicted"/>
<keyword evidence="2" id="KW-0614">Plasmid</keyword>
<dbReference type="NCBIfam" id="NF040539">
    <property type="entry name" value="AST_met_ArsM_2"/>
    <property type="match status" value="1"/>
</dbReference>
<dbReference type="GO" id="GO:0032259">
    <property type="term" value="P:methylation"/>
    <property type="evidence" value="ECO:0007669"/>
    <property type="project" value="UniProtKB-KW"/>
</dbReference>
<keyword evidence="2" id="KW-0808">Transferase</keyword>
<dbReference type="AlphaFoldDB" id="C8WY98"/>
<keyword evidence="2" id="KW-0489">Methyltransferase</keyword>
<feature type="domain" description="Methyltransferase" evidence="1">
    <location>
        <begin position="65"/>
        <end position="209"/>
    </location>
</feature>